<proteinExistence type="predicted"/>
<protein>
    <submittedName>
        <fullName evidence="1">Uncharacterized protein</fullName>
    </submittedName>
</protein>
<sequence length="236" mass="27898">MIGINFFQRHNFVDQQTEYHPKGMVDTMDVFRRNGFLPEQVHPLIRGFYERTVEYDMIVYPKWHPFFLPAARWYKKLSAKIEQMNFPVLEDEQEIEVESRMLKLNDSMDGRENVRAWVRTDKKKNKAIYAAAYSTHENKRGERYYNVFFPLPYGGMTSILSIKNQFGNGVTLFSFSTGRRDEHQGVYLTIRKLTIRLPINEIINVWEEGGMVKARHDSWLFGIKVLSLRYDIAPSK</sequence>
<dbReference type="OrthoDB" id="2614436at2"/>
<name>A0A4R3MU20_9BACI</name>
<reference evidence="1 2" key="1">
    <citation type="submission" date="2019-03" db="EMBL/GenBank/DDBJ databases">
        <title>Genomic Encyclopedia of Type Strains, Phase IV (KMG-IV): sequencing the most valuable type-strain genomes for metagenomic binning, comparative biology and taxonomic classification.</title>
        <authorList>
            <person name="Goeker M."/>
        </authorList>
    </citation>
    <scope>NUCLEOTIDE SEQUENCE [LARGE SCALE GENOMIC DNA]</scope>
    <source>
        <strain evidence="1 2">DSM 25894</strain>
    </source>
</reference>
<dbReference type="AlphaFoldDB" id="A0A4R3MU20"/>
<dbReference type="RefSeq" id="WP_132372224.1">
    <property type="nucleotide sequence ID" value="NZ_SMAN01000015.1"/>
</dbReference>
<accession>A0A4R3MU20</accession>
<dbReference type="EMBL" id="SMAN01000015">
    <property type="protein sequence ID" value="TCT19958.1"/>
    <property type="molecule type" value="Genomic_DNA"/>
</dbReference>
<evidence type="ECO:0000313" key="2">
    <source>
        <dbReference type="Proteomes" id="UP000294650"/>
    </source>
</evidence>
<organism evidence="1 2">
    <name type="scientific">Melghiribacillus thermohalophilus</name>
    <dbReference type="NCBI Taxonomy" id="1324956"/>
    <lineage>
        <taxon>Bacteria</taxon>
        <taxon>Bacillati</taxon>
        <taxon>Bacillota</taxon>
        <taxon>Bacilli</taxon>
        <taxon>Bacillales</taxon>
        <taxon>Bacillaceae</taxon>
        <taxon>Melghiribacillus</taxon>
    </lineage>
</organism>
<dbReference type="Proteomes" id="UP000294650">
    <property type="component" value="Unassembled WGS sequence"/>
</dbReference>
<comment type="caution">
    <text evidence="1">The sequence shown here is derived from an EMBL/GenBank/DDBJ whole genome shotgun (WGS) entry which is preliminary data.</text>
</comment>
<keyword evidence="2" id="KW-1185">Reference proteome</keyword>
<gene>
    <name evidence="1" type="ORF">EDD68_1157</name>
</gene>
<evidence type="ECO:0000313" key="1">
    <source>
        <dbReference type="EMBL" id="TCT19958.1"/>
    </source>
</evidence>